<dbReference type="SUPFAM" id="SSF103025">
    <property type="entry name" value="Folate-binding domain"/>
    <property type="match status" value="1"/>
</dbReference>
<dbReference type="InterPro" id="IPR027266">
    <property type="entry name" value="TrmE/GcvT-like"/>
</dbReference>
<organism evidence="1 2">
    <name type="scientific">Cohaesibacter gelatinilyticus</name>
    <dbReference type="NCBI Taxonomy" id="372072"/>
    <lineage>
        <taxon>Bacteria</taxon>
        <taxon>Pseudomonadati</taxon>
        <taxon>Pseudomonadota</taxon>
        <taxon>Alphaproteobacteria</taxon>
        <taxon>Hyphomicrobiales</taxon>
        <taxon>Cohaesibacteraceae</taxon>
    </lineage>
</organism>
<proteinExistence type="predicted"/>
<dbReference type="Proteomes" id="UP000219439">
    <property type="component" value="Unassembled WGS sequence"/>
</dbReference>
<accession>A0A285NI44</accession>
<gene>
    <name evidence="1" type="ORF">SAMN06265368_1064</name>
</gene>
<evidence type="ECO:0000313" key="1">
    <source>
        <dbReference type="EMBL" id="SNZ07536.1"/>
    </source>
</evidence>
<evidence type="ECO:0000313" key="2">
    <source>
        <dbReference type="Proteomes" id="UP000219439"/>
    </source>
</evidence>
<name>A0A285NI44_9HYPH</name>
<reference evidence="1 2" key="1">
    <citation type="submission" date="2017-09" db="EMBL/GenBank/DDBJ databases">
        <authorList>
            <person name="Ehlers B."/>
            <person name="Leendertz F.H."/>
        </authorList>
    </citation>
    <scope>NUCLEOTIDE SEQUENCE [LARGE SCALE GENOMIC DNA]</scope>
    <source>
        <strain evidence="1 2">DSM 18289</strain>
    </source>
</reference>
<sequence length="196" mass="21586">MPDFSLTPLSAMGGTAPSVQSIGELTIREECNWSLASVSVRQGRHNELQTSLEAFLGGSLPKAEEWKRSGDFGVFWTAPNQWFVQANHETHENLSSLIKAQAGEHGSITEQNDSWVVFELQGSMVALRELFARLCNVDWSRCVDGFATRTQIDHQGCFVLCGADESDENLKFHVLGPRSSAHSLHHSILAMAKSVS</sequence>
<dbReference type="RefSeq" id="WP_170955956.1">
    <property type="nucleotide sequence ID" value="NZ_OBEL01000001.1"/>
</dbReference>
<protein>
    <submittedName>
        <fullName evidence="1">Sarcosine oxidase subunit gamma</fullName>
    </submittedName>
</protein>
<dbReference type="Gene3D" id="3.30.1360.120">
    <property type="entry name" value="Probable tRNA modification gtpase trme, domain 1"/>
    <property type="match status" value="1"/>
</dbReference>
<dbReference type="AlphaFoldDB" id="A0A285NI44"/>
<dbReference type="EMBL" id="OBEL01000001">
    <property type="protein sequence ID" value="SNZ07536.1"/>
    <property type="molecule type" value="Genomic_DNA"/>
</dbReference>
<keyword evidence="2" id="KW-1185">Reference proteome</keyword>